<keyword evidence="1" id="KW-0472">Membrane</keyword>
<keyword evidence="1" id="KW-1133">Transmembrane helix</keyword>
<feature type="transmembrane region" description="Helical" evidence="1">
    <location>
        <begin position="271"/>
        <end position="290"/>
    </location>
</feature>
<evidence type="ECO:0000256" key="1">
    <source>
        <dbReference type="SAM" id="Phobius"/>
    </source>
</evidence>
<organism evidence="2 3">
    <name type="scientific">Sphingomonas natans</name>
    <dbReference type="NCBI Taxonomy" id="3063330"/>
    <lineage>
        <taxon>Bacteria</taxon>
        <taxon>Pseudomonadati</taxon>
        <taxon>Pseudomonadota</taxon>
        <taxon>Alphaproteobacteria</taxon>
        <taxon>Sphingomonadales</taxon>
        <taxon>Sphingomonadaceae</taxon>
        <taxon>Sphingomonas</taxon>
    </lineage>
</organism>
<dbReference type="RefSeq" id="WP_303544031.1">
    <property type="nucleotide sequence ID" value="NZ_JAUOTP010000007.1"/>
</dbReference>
<feature type="transmembrane region" description="Helical" evidence="1">
    <location>
        <begin position="350"/>
        <end position="368"/>
    </location>
</feature>
<reference evidence="2" key="1">
    <citation type="submission" date="2023-07" db="EMBL/GenBank/DDBJ databases">
        <authorList>
            <person name="Kim M."/>
        </authorList>
    </citation>
    <scope>NUCLEOTIDE SEQUENCE</scope>
    <source>
        <strain evidence="2">BIUV-7</strain>
    </source>
</reference>
<feature type="transmembrane region" description="Helical" evidence="1">
    <location>
        <begin position="297"/>
        <end position="317"/>
    </location>
</feature>
<feature type="transmembrane region" description="Helical" evidence="1">
    <location>
        <begin position="87"/>
        <end position="112"/>
    </location>
</feature>
<name>A0ABT8YBI9_9SPHN</name>
<keyword evidence="1" id="KW-0812">Transmembrane</keyword>
<evidence type="ECO:0000313" key="3">
    <source>
        <dbReference type="Proteomes" id="UP001169764"/>
    </source>
</evidence>
<comment type="caution">
    <text evidence="2">The sequence shown here is derived from an EMBL/GenBank/DDBJ whole genome shotgun (WGS) entry which is preliminary data.</text>
</comment>
<feature type="transmembrane region" description="Helical" evidence="1">
    <location>
        <begin position="119"/>
        <end position="135"/>
    </location>
</feature>
<feature type="transmembrane region" description="Helical" evidence="1">
    <location>
        <begin position="195"/>
        <end position="211"/>
    </location>
</feature>
<feature type="transmembrane region" description="Helical" evidence="1">
    <location>
        <begin position="323"/>
        <end position="343"/>
    </location>
</feature>
<keyword evidence="3" id="KW-1185">Reference proteome</keyword>
<protein>
    <recommendedName>
        <fullName evidence="4">Glycosyltransferase RgtA/B/C/D-like domain-containing protein</fullName>
    </recommendedName>
</protein>
<accession>A0ABT8YBI9</accession>
<gene>
    <name evidence="2" type="ORF">Q4F19_15030</name>
</gene>
<dbReference type="Proteomes" id="UP001169764">
    <property type="component" value="Unassembled WGS sequence"/>
</dbReference>
<evidence type="ECO:0000313" key="2">
    <source>
        <dbReference type="EMBL" id="MDO6415702.1"/>
    </source>
</evidence>
<feature type="transmembrane region" description="Helical" evidence="1">
    <location>
        <begin position="171"/>
        <end position="189"/>
    </location>
</feature>
<feature type="transmembrane region" description="Helical" evidence="1">
    <location>
        <begin position="218"/>
        <end position="240"/>
    </location>
</feature>
<evidence type="ECO:0008006" key="4">
    <source>
        <dbReference type="Google" id="ProtNLM"/>
    </source>
</evidence>
<proteinExistence type="predicted"/>
<feature type="transmembrane region" description="Helical" evidence="1">
    <location>
        <begin position="141"/>
        <end position="159"/>
    </location>
</feature>
<dbReference type="EMBL" id="JAUOTP010000007">
    <property type="protein sequence ID" value="MDO6415702.1"/>
    <property type="molecule type" value="Genomic_DNA"/>
</dbReference>
<sequence length="511" mass="55693">MTARSQTKTLIAGALLVAAIGAVLRLWHIASTPMWLDEAYSAYAAGKGFAFLWQVVPRYETHPPFYYSLLRLWTLAFGDGLVAERALGLAAGLATPFAIAWIAAAAGAWLDWDVPRRRALVFVAFALACLAIPLVEMAREVRPYPVMILVFALTTRALIAIARQREAGRPLAGPAFAVYLVGLESMLWLHNLGPLWAAALGLACLIAFQAHRASWTDWGWFVGGHAAVAILYLPALAMLIDQAPTWVRSTWLSFGAQGLADHLPVLYAVPGWQGLAAAVLLVLAIMILVRQARAQRLLTMLLILAILPTMLSILLSITIAPVFITRTLTPVAVPWLVLLAIGAAGQRGKAAWLGAGAALMLAANMLAVDVQMRGSPPIQNWYGALRWLQPRHRPDDLILAYPNEGALPLERALQDKALAWRVMPVPVAVPALDQGGWHPTGSRGVVSLPKARLEAIARSPRIAAPRRIWLLRLGNTTYDPGDMFLTALRRDRRMTARFVDGPIDIIALDRK</sequence>